<evidence type="ECO:0000259" key="3">
    <source>
        <dbReference type="Pfam" id="PF01425"/>
    </source>
</evidence>
<keyword evidence="4" id="KW-0378">Hydrolase</keyword>
<dbReference type="InterPro" id="IPR036928">
    <property type="entry name" value="AS_sf"/>
</dbReference>
<dbReference type="Gene3D" id="3.90.1300.10">
    <property type="entry name" value="Amidase signature (AS) domain"/>
    <property type="match status" value="1"/>
</dbReference>
<dbReference type="PROSITE" id="PS00571">
    <property type="entry name" value="AMIDASES"/>
    <property type="match status" value="1"/>
</dbReference>
<evidence type="ECO:0000313" key="5">
    <source>
        <dbReference type="Proteomes" id="UP000228930"/>
    </source>
</evidence>
<dbReference type="EMBL" id="LFJC01000003">
    <property type="protein sequence ID" value="PIT02232.1"/>
    <property type="molecule type" value="Genomic_DNA"/>
</dbReference>
<dbReference type="AlphaFoldDB" id="A0A2M6UC86"/>
<gene>
    <name evidence="4" type="ORF">TSA1_16820</name>
</gene>
<dbReference type="PANTHER" id="PTHR11895">
    <property type="entry name" value="TRANSAMIDASE"/>
    <property type="match status" value="1"/>
</dbReference>
<dbReference type="NCBIfam" id="NF005565">
    <property type="entry name" value="PRK07235.1"/>
    <property type="match status" value="1"/>
</dbReference>
<keyword evidence="5" id="KW-1185">Reference proteome</keyword>
<feature type="domain" description="Amidase" evidence="3">
    <location>
        <begin position="78"/>
        <end position="487"/>
    </location>
</feature>
<dbReference type="PANTHER" id="PTHR11895:SF170">
    <property type="entry name" value="AMIDASE"/>
    <property type="match status" value="1"/>
</dbReference>
<evidence type="ECO:0000256" key="2">
    <source>
        <dbReference type="ARBA" id="ARBA00021874"/>
    </source>
</evidence>
<protein>
    <recommendedName>
        <fullName evidence="2">Indoleacetamide hydrolase</fullName>
    </recommendedName>
</protein>
<dbReference type="Proteomes" id="UP000228930">
    <property type="component" value="Unassembled WGS sequence"/>
</dbReference>
<dbReference type="InterPro" id="IPR023631">
    <property type="entry name" value="Amidase_dom"/>
</dbReference>
<accession>A0A2M6UC86</accession>
<evidence type="ECO:0000313" key="4">
    <source>
        <dbReference type="EMBL" id="PIT02232.1"/>
    </source>
</evidence>
<comment type="function">
    <text evidence="1">Hydrolyzes indole-3-acetamide (IAM) into indole-3-acetic acid (IAA).</text>
</comment>
<sequence>MSLKAPSHEEFEHLASELGFSLRAAERDTFHSMLSGNLELMKLFDVEVTDVVQPPRYPRSAGYRPDHGEDPHHAWYVKSEIRGAAEGPLSGRTVALKDNICLAGVPMMNGSSTLEGYVPDCDATVVTRILDAGGTILGKANCEFFCFSAGSHTNATGPTHNPHRRGYSAGGSSSGCAAAVAAGEADLAIGCDQGGSIRAPASFCGIVGMKPTHGLVPYTGIMPIEPTLDHAGPMTRTVADNALLLQTLAGPDGLDPRQCTSASGDYLAALSAGVAGMKIALVREGFGLPVSERDVDAAVLAASDVFKRLGAAVEEISIPMHATGRTIWRAIAGEGGTNTLMKGNAFGTGWRGLYVTSLLQAHSHWREHADELPPSLKLSMLTGHYLSKRYGGLYYARAQNLNRSLRAAYDEVLSGYDLLLMPTTPMKAGPMPAADAPLSELIRLSGVPLANTMQFNCSGHPALSIPCGESDGLPIGMMLVGKHSGESSIYRAAAAFEARR</sequence>
<dbReference type="RefSeq" id="WP_100177430.1">
    <property type="nucleotide sequence ID" value="NZ_LFJC01000003.1"/>
</dbReference>
<proteinExistence type="predicted"/>
<dbReference type="SUPFAM" id="SSF75304">
    <property type="entry name" value="Amidase signature (AS) enzymes"/>
    <property type="match status" value="1"/>
</dbReference>
<dbReference type="GO" id="GO:0016787">
    <property type="term" value="F:hydrolase activity"/>
    <property type="evidence" value="ECO:0007669"/>
    <property type="project" value="UniProtKB-KW"/>
</dbReference>
<comment type="caution">
    <text evidence="4">The sequence shown here is derived from an EMBL/GenBank/DDBJ whole genome shotgun (WGS) entry which is preliminary data.</text>
</comment>
<reference evidence="4 5" key="1">
    <citation type="submission" date="2015-06" db="EMBL/GenBank/DDBJ databases">
        <title>Comparative genome analysis of nirS-carrying Bradyrhizobium sp. strains.</title>
        <authorList>
            <person name="Ishii S."/>
            <person name="Jang J."/>
            <person name="Nishizawa T."/>
            <person name="Senoo K."/>
        </authorList>
    </citation>
    <scope>NUCLEOTIDE SEQUENCE [LARGE SCALE GENOMIC DNA]</scope>
    <source>
        <strain evidence="4 5">TSA1</strain>
    </source>
</reference>
<dbReference type="InterPro" id="IPR000120">
    <property type="entry name" value="Amidase"/>
</dbReference>
<dbReference type="Pfam" id="PF01425">
    <property type="entry name" value="Amidase"/>
    <property type="match status" value="1"/>
</dbReference>
<evidence type="ECO:0000256" key="1">
    <source>
        <dbReference type="ARBA" id="ARBA00003871"/>
    </source>
</evidence>
<name>A0A2M6UC86_9BRAD</name>
<organism evidence="4 5">
    <name type="scientific">Bradyrhizobium nitroreducens</name>
    <dbReference type="NCBI Taxonomy" id="709803"/>
    <lineage>
        <taxon>Bacteria</taxon>
        <taxon>Pseudomonadati</taxon>
        <taxon>Pseudomonadota</taxon>
        <taxon>Alphaproteobacteria</taxon>
        <taxon>Hyphomicrobiales</taxon>
        <taxon>Nitrobacteraceae</taxon>
        <taxon>Bradyrhizobium</taxon>
    </lineage>
</organism>
<dbReference type="InterPro" id="IPR020556">
    <property type="entry name" value="Amidase_CS"/>
</dbReference>